<name>C6T3M5_SOYBN</name>
<feature type="region of interest" description="Disordered" evidence="1">
    <location>
        <begin position="1"/>
        <end position="89"/>
    </location>
</feature>
<dbReference type="AlphaFoldDB" id="C6T3M5"/>
<feature type="compositionally biased region" description="Basic and acidic residues" evidence="1">
    <location>
        <begin position="52"/>
        <end position="71"/>
    </location>
</feature>
<proteinExistence type="evidence at transcript level"/>
<sequence>MNYSGDSEDKRGSQSSQGTGKKPPSTLAGAMSSAKSSKHKTGSKSSGNGTQTHEHDVSMRDKLSGADDSRKKNGSKKKSRKIDIKGFVV</sequence>
<dbReference type="ExpressionAtlas" id="C6T3M5">
    <property type="expression patterns" value="baseline and differential"/>
</dbReference>
<evidence type="ECO:0000256" key="1">
    <source>
        <dbReference type="SAM" id="MobiDB-lite"/>
    </source>
</evidence>
<protein>
    <submittedName>
        <fullName evidence="2">Uncharacterized protein</fullName>
    </submittedName>
</protein>
<reference evidence="2" key="1">
    <citation type="submission" date="2009-08" db="EMBL/GenBank/DDBJ databases">
        <authorList>
            <person name="Cheung F."/>
            <person name="Xiao Y."/>
            <person name="Chan A."/>
            <person name="Moskal W."/>
            <person name="Town C.D."/>
        </authorList>
    </citation>
    <scope>NUCLEOTIDE SEQUENCE</scope>
</reference>
<evidence type="ECO:0000313" key="2">
    <source>
        <dbReference type="EMBL" id="ACU16263.1"/>
    </source>
</evidence>
<accession>C6T3M5</accession>
<organism evidence="2">
    <name type="scientific">Glycine max</name>
    <name type="common">Soybean</name>
    <name type="synonym">Glycine hispida</name>
    <dbReference type="NCBI Taxonomy" id="3847"/>
    <lineage>
        <taxon>Eukaryota</taxon>
        <taxon>Viridiplantae</taxon>
        <taxon>Streptophyta</taxon>
        <taxon>Embryophyta</taxon>
        <taxon>Tracheophyta</taxon>
        <taxon>Spermatophyta</taxon>
        <taxon>Magnoliopsida</taxon>
        <taxon>eudicotyledons</taxon>
        <taxon>Gunneridae</taxon>
        <taxon>Pentapetalae</taxon>
        <taxon>rosids</taxon>
        <taxon>fabids</taxon>
        <taxon>Fabales</taxon>
        <taxon>Fabaceae</taxon>
        <taxon>Papilionoideae</taxon>
        <taxon>50 kb inversion clade</taxon>
        <taxon>NPAAA clade</taxon>
        <taxon>indigoferoid/millettioid clade</taxon>
        <taxon>Phaseoleae</taxon>
        <taxon>Glycine</taxon>
        <taxon>Glycine subgen. Soja</taxon>
    </lineage>
</organism>
<dbReference type="EMBL" id="BT092036">
    <property type="protein sequence ID" value="ACU16263.1"/>
    <property type="molecule type" value="mRNA"/>
</dbReference>